<protein>
    <submittedName>
        <fullName evidence="3">Uncharacterized protein LOC115215933 isoform X1</fullName>
    </submittedName>
</protein>
<sequence>MAFKKPVCQFIVVVSIFFLLVAWHQYTANKQYTVTTSSKHNQKLIDETRQKQKKNLSLMEQKLLQLNNKTKYVIFHCVGRSLCGGWGDRQHGIISVYLMALTMGRRFGIIISRPCDISKYLQPNKVNWKIDSKELHGLKSRYLNLVDGNKYISSLQSADLETLYPEDVLYVSTNRIYFYALKKNARYKEQLLWASQKSYGNIFAKVMNLLFRFSDLLQAKFDKFFEVNIPKTNMHLVCAQIRIGKNPSVPGDSQRNSMSDVQNVWNFLSKYNNTSKYKIFVTTDSKEVQDIASKKFSSQFMYTSGEIIHVDRLRKGVKDTCDALRKILMDQYILTKCDTLLVSRSGFGENALLMREKENNIFHFKNGKVTRINIEKFFPGWEKTWL</sequence>
<keyword evidence="1" id="KW-0812">Transmembrane</keyword>
<accession>A0A6P7SS92</accession>
<dbReference type="KEGG" id="osn:115215933"/>
<keyword evidence="1" id="KW-0472">Membrane</keyword>
<gene>
    <name evidence="3" type="primary">LOC115215933</name>
</gene>
<evidence type="ECO:0000313" key="3">
    <source>
        <dbReference type="RefSeq" id="XP_029641155.1"/>
    </source>
</evidence>
<reference evidence="3" key="1">
    <citation type="submission" date="2025-08" db="UniProtKB">
        <authorList>
            <consortium name="RefSeq"/>
        </authorList>
    </citation>
    <scope>IDENTIFICATION</scope>
</reference>
<proteinExistence type="predicted"/>
<evidence type="ECO:0000313" key="2">
    <source>
        <dbReference type="Proteomes" id="UP000515154"/>
    </source>
</evidence>
<dbReference type="AlphaFoldDB" id="A0A6P7SS92"/>
<evidence type="ECO:0000256" key="1">
    <source>
        <dbReference type="SAM" id="Phobius"/>
    </source>
</evidence>
<organism evidence="2 3">
    <name type="scientific">Octopus sinensis</name>
    <name type="common">East Asian common octopus</name>
    <dbReference type="NCBI Taxonomy" id="2607531"/>
    <lineage>
        <taxon>Eukaryota</taxon>
        <taxon>Metazoa</taxon>
        <taxon>Spiralia</taxon>
        <taxon>Lophotrochozoa</taxon>
        <taxon>Mollusca</taxon>
        <taxon>Cephalopoda</taxon>
        <taxon>Coleoidea</taxon>
        <taxon>Octopodiformes</taxon>
        <taxon>Octopoda</taxon>
        <taxon>Incirrata</taxon>
        <taxon>Octopodidae</taxon>
        <taxon>Octopus</taxon>
    </lineage>
</organism>
<dbReference type="Proteomes" id="UP000515154">
    <property type="component" value="Linkage group LG9"/>
</dbReference>
<dbReference type="RefSeq" id="XP_029641155.1">
    <property type="nucleotide sequence ID" value="XM_029785295.2"/>
</dbReference>
<keyword evidence="2" id="KW-1185">Reference proteome</keyword>
<name>A0A6P7SS92_9MOLL</name>
<keyword evidence="1" id="KW-1133">Transmembrane helix</keyword>
<feature type="transmembrane region" description="Helical" evidence="1">
    <location>
        <begin position="7"/>
        <end position="26"/>
    </location>
</feature>
<dbReference type="Gene3D" id="3.40.50.11350">
    <property type="match status" value="1"/>
</dbReference>